<evidence type="ECO:0000313" key="3">
    <source>
        <dbReference type="Proteomes" id="UP000321892"/>
    </source>
</evidence>
<gene>
    <name evidence="2" type="ORF">JCM16775_2388</name>
</gene>
<evidence type="ECO:0000313" key="2">
    <source>
        <dbReference type="EMBL" id="BBM39652.1"/>
    </source>
</evidence>
<evidence type="ECO:0000256" key="1">
    <source>
        <dbReference type="SAM" id="Phobius"/>
    </source>
</evidence>
<accession>A0A510JK22</accession>
<dbReference type="EMBL" id="AP019823">
    <property type="protein sequence ID" value="BBM39652.1"/>
    <property type="molecule type" value="Genomic_DNA"/>
</dbReference>
<keyword evidence="3" id="KW-1185">Reference proteome</keyword>
<sequence>MMESFKNFIKVTLIGAPLLNKMIGIFLISMLPIIELRGAIPIGAAIGLPWYLNIIVSIVGNMLPVPFILMFSVKAFEFMKKHNIMVKFIEKIENRAKKRSEELATGEFIGLMLFVAIPFPGTGAWTGALIAALLQFNRKRSFFYIGLGVVIAAVIMTLASYGVISLFAPKH</sequence>
<dbReference type="Pfam" id="PF06695">
    <property type="entry name" value="Sm_multidrug_ex"/>
    <property type="match status" value="1"/>
</dbReference>
<reference evidence="2 3" key="1">
    <citation type="submission" date="2019-07" db="EMBL/GenBank/DDBJ databases">
        <title>Complete Genome Sequence of Leptotrichia hofstadii Strain JCM16775.</title>
        <authorList>
            <person name="Watanabe S."/>
            <person name="Cui L."/>
        </authorList>
    </citation>
    <scope>NUCLEOTIDE SEQUENCE [LARGE SCALE GENOMIC DNA]</scope>
    <source>
        <strain evidence="2 3">JCM16775</strain>
    </source>
</reference>
<feature type="transmembrane region" description="Helical" evidence="1">
    <location>
        <begin position="142"/>
        <end position="168"/>
    </location>
</feature>
<protein>
    <submittedName>
        <fullName evidence="2">Small multi-drug export</fullName>
    </submittedName>
</protein>
<dbReference type="Proteomes" id="UP000321892">
    <property type="component" value="Chromosome"/>
</dbReference>
<feature type="transmembrane region" description="Helical" evidence="1">
    <location>
        <begin position="12"/>
        <end position="34"/>
    </location>
</feature>
<dbReference type="KEGG" id="lhf:JCM16775_2388"/>
<feature type="transmembrane region" description="Helical" evidence="1">
    <location>
        <begin position="54"/>
        <end position="73"/>
    </location>
</feature>
<dbReference type="OrthoDB" id="360192at2"/>
<keyword evidence="1" id="KW-0472">Membrane</keyword>
<organism evidence="2 3">
    <name type="scientific">Leptotrichia hofstadii</name>
    <dbReference type="NCBI Taxonomy" id="157688"/>
    <lineage>
        <taxon>Bacteria</taxon>
        <taxon>Fusobacteriati</taxon>
        <taxon>Fusobacteriota</taxon>
        <taxon>Fusobacteriia</taxon>
        <taxon>Fusobacteriales</taxon>
        <taxon>Leptotrichiaceae</taxon>
        <taxon>Leptotrichia</taxon>
    </lineage>
</organism>
<keyword evidence="1" id="KW-1133">Transmembrane helix</keyword>
<dbReference type="PANTHER" id="PTHR36007">
    <property type="entry name" value="TRANSPORT PROTEIN-RELATED"/>
    <property type="match status" value="1"/>
</dbReference>
<dbReference type="RefSeq" id="WP_026745922.1">
    <property type="nucleotide sequence ID" value="NZ_AP019823.1"/>
</dbReference>
<dbReference type="AlphaFoldDB" id="A0A510JK22"/>
<proteinExistence type="predicted"/>
<dbReference type="PANTHER" id="PTHR36007:SF2">
    <property type="entry name" value="TRANSPORT PROTEIN-RELATED"/>
    <property type="match status" value="1"/>
</dbReference>
<name>A0A510JK22_9FUSO</name>
<feature type="transmembrane region" description="Helical" evidence="1">
    <location>
        <begin position="108"/>
        <end position="136"/>
    </location>
</feature>
<dbReference type="InterPro" id="IPR009577">
    <property type="entry name" value="Sm_multidrug_ex"/>
</dbReference>
<keyword evidence="1" id="KW-0812">Transmembrane</keyword>